<feature type="coiled-coil region" evidence="1">
    <location>
        <begin position="8"/>
        <end position="138"/>
    </location>
</feature>
<protein>
    <submittedName>
        <fullName evidence="2">Uncharacterized protein</fullName>
    </submittedName>
</protein>
<evidence type="ECO:0000313" key="2">
    <source>
        <dbReference type="EMBL" id="QHT21842.1"/>
    </source>
</evidence>
<reference evidence="2" key="1">
    <citation type="journal article" date="2020" name="Nature">
        <title>Giant virus diversity and host interactions through global metagenomics.</title>
        <authorList>
            <person name="Schulz F."/>
            <person name="Roux S."/>
            <person name="Paez-Espino D."/>
            <person name="Jungbluth S."/>
            <person name="Walsh D.A."/>
            <person name="Denef V.J."/>
            <person name="McMahon K.D."/>
            <person name="Konstantinidis K.T."/>
            <person name="Eloe-Fadrosh E.A."/>
            <person name="Kyrpides N.C."/>
            <person name="Woyke T."/>
        </authorList>
    </citation>
    <scope>NUCLEOTIDE SEQUENCE</scope>
    <source>
        <strain evidence="2">GVMAG-M-3300023179-103</strain>
    </source>
</reference>
<dbReference type="EMBL" id="MN739697">
    <property type="protein sequence ID" value="QHT21842.1"/>
    <property type="molecule type" value="Genomic_DNA"/>
</dbReference>
<organism evidence="2">
    <name type="scientific">viral metagenome</name>
    <dbReference type="NCBI Taxonomy" id="1070528"/>
    <lineage>
        <taxon>unclassified sequences</taxon>
        <taxon>metagenomes</taxon>
        <taxon>organismal metagenomes</taxon>
    </lineage>
</organism>
<proteinExistence type="predicted"/>
<name>A0A6C0DZG4_9ZZZZ</name>
<dbReference type="AlphaFoldDB" id="A0A6C0DZG4"/>
<dbReference type="Gene3D" id="1.20.120.20">
    <property type="entry name" value="Apolipoprotein"/>
    <property type="match status" value="1"/>
</dbReference>
<dbReference type="SUPFAM" id="SSF58113">
    <property type="entry name" value="Apolipoprotein A-I"/>
    <property type="match status" value="1"/>
</dbReference>
<evidence type="ECO:0000256" key="1">
    <source>
        <dbReference type="SAM" id="Coils"/>
    </source>
</evidence>
<sequence length="190" mass="22031">MEDTAIFIEENKAKAHKAKQEAQDKLKKILSIKQDNFKETKDKIQKKAENFASDIKNAKQEAQNKLEEILSKGKQETQDKFKETKDEIQTKAENYASDIKNAKQEAQNKLEEILSRGKQEAQDKFEETKDEIQTKAQDILEGKNDGEVQTFWNKIKNYGKKIFNFGGSINRSPSLYSTTKQHYLNLKSMY</sequence>
<accession>A0A6C0DZG4</accession>
<keyword evidence="1" id="KW-0175">Coiled coil</keyword>